<comment type="caution">
    <text evidence="1">The sequence shown here is derived from an EMBL/GenBank/DDBJ whole genome shotgun (WGS) entry which is preliminary data.</text>
</comment>
<evidence type="ECO:0000313" key="2">
    <source>
        <dbReference type="Proteomes" id="UP000292347"/>
    </source>
</evidence>
<gene>
    <name evidence="1" type="ORF">EO081_05500</name>
</gene>
<protein>
    <submittedName>
        <fullName evidence="1">Uncharacterized protein</fullName>
    </submittedName>
</protein>
<accession>A0A4Q2IZY7</accession>
<reference evidence="1 2" key="1">
    <citation type="submission" date="2019-01" db="EMBL/GenBank/DDBJ databases">
        <title>Sphingomonas mucosissima sp. nov. and Sphingomonas desiccabilis sp. nov., from biological soil crusts in the Colorado Plateau, USA.</title>
        <authorList>
            <person name="Zhu D."/>
        </authorList>
    </citation>
    <scope>NUCLEOTIDE SEQUENCE [LARGE SCALE GENOMIC DNA]</scope>
    <source>
        <strain evidence="1 2">CP1D</strain>
    </source>
</reference>
<dbReference type="RefSeq" id="WP_129340876.1">
    <property type="nucleotide sequence ID" value="NZ_JACIDD010000001.1"/>
</dbReference>
<dbReference type="Proteomes" id="UP000292347">
    <property type="component" value="Unassembled WGS sequence"/>
</dbReference>
<sequence>MTSIAALLLLQVAFSSAPQAGGAALSQKQLDAMTDVCRAPRGWLRHKGGNEVRFLPDPDAEYDKVDCVLKQLRESRIPMNLGFVGNEALPETEKK</sequence>
<keyword evidence="2" id="KW-1185">Reference proteome</keyword>
<evidence type="ECO:0000313" key="1">
    <source>
        <dbReference type="EMBL" id="RXZ35098.1"/>
    </source>
</evidence>
<dbReference type="AlphaFoldDB" id="A0A4Q2IZY7"/>
<dbReference type="OrthoDB" id="7578543at2"/>
<organism evidence="1 2">
    <name type="scientific">Sphingomonas desiccabilis</name>
    <dbReference type="NCBI Taxonomy" id="429134"/>
    <lineage>
        <taxon>Bacteria</taxon>
        <taxon>Pseudomonadati</taxon>
        <taxon>Pseudomonadota</taxon>
        <taxon>Alphaproteobacteria</taxon>
        <taxon>Sphingomonadales</taxon>
        <taxon>Sphingomonadaceae</taxon>
        <taxon>Sphingomonas</taxon>
    </lineage>
</organism>
<dbReference type="EMBL" id="SDPT01000001">
    <property type="protein sequence ID" value="RXZ35098.1"/>
    <property type="molecule type" value="Genomic_DNA"/>
</dbReference>
<name>A0A4Q2IZY7_9SPHN</name>
<proteinExistence type="predicted"/>